<evidence type="ECO:0000259" key="5">
    <source>
        <dbReference type="Pfam" id="PF08441"/>
    </source>
</evidence>
<dbReference type="InterPro" id="IPR013649">
    <property type="entry name" value="Integrin_alpha_Ig-like_1"/>
</dbReference>
<dbReference type="Ensembl" id="ENSEBUT00000026761.1">
    <property type="protein sequence ID" value="ENSEBUP00000026185.1"/>
    <property type="gene ID" value="ENSEBUG00000016110.1"/>
</dbReference>
<dbReference type="Pfam" id="PF20805">
    <property type="entry name" value="Integrin_A_Ig_2"/>
    <property type="match status" value="1"/>
</dbReference>
<dbReference type="Gene3D" id="2.60.40.1530">
    <property type="entry name" value="ntegrin, alpha v. Chain A, domain 4"/>
    <property type="match status" value="1"/>
</dbReference>
<keyword evidence="2" id="KW-0401">Integrin</keyword>
<dbReference type="Gene3D" id="2.60.40.1510">
    <property type="entry name" value="ntegrin, alpha v. Chain A, domain 3"/>
    <property type="match status" value="1"/>
</dbReference>
<dbReference type="GO" id="GO:0007229">
    <property type="term" value="P:integrin-mediated signaling pathway"/>
    <property type="evidence" value="ECO:0007669"/>
    <property type="project" value="UniProtKB-KW"/>
</dbReference>
<feature type="domain" description="Integrin alpha first immunoglubulin-like" evidence="5">
    <location>
        <begin position="3"/>
        <end position="124"/>
    </location>
</feature>
<dbReference type="Proteomes" id="UP000694388">
    <property type="component" value="Unplaced"/>
</dbReference>
<dbReference type="AlphaFoldDB" id="A0A8C4R7T0"/>
<dbReference type="SUPFAM" id="SSF69179">
    <property type="entry name" value="Integrin domains"/>
    <property type="match status" value="3"/>
</dbReference>
<dbReference type="GeneTree" id="ENSGT00940000156737"/>
<dbReference type="GO" id="GO:0005178">
    <property type="term" value="F:integrin binding"/>
    <property type="evidence" value="ECO:0007669"/>
    <property type="project" value="TreeGrafter"/>
</dbReference>
<reference evidence="7" key="1">
    <citation type="submission" date="2025-08" db="UniProtKB">
        <authorList>
            <consortium name="Ensembl"/>
        </authorList>
    </citation>
    <scope>IDENTIFICATION</scope>
</reference>
<feature type="domain" description="Integrin alpha second immunoglobulin-like" evidence="6">
    <location>
        <begin position="125"/>
        <end position="261"/>
    </location>
</feature>
<dbReference type="GO" id="GO:0008305">
    <property type="term" value="C:integrin complex"/>
    <property type="evidence" value="ECO:0007669"/>
    <property type="project" value="TreeGrafter"/>
</dbReference>
<evidence type="ECO:0000256" key="4">
    <source>
        <dbReference type="ARBA" id="ARBA00023180"/>
    </source>
</evidence>
<dbReference type="GO" id="GO:0033627">
    <property type="term" value="P:cell adhesion mediated by integrin"/>
    <property type="evidence" value="ECO:0007669"/>
    <property type="project" value="TreeGrafter"/>
</dbReference>
<dbReference type="PANTHER" id="PTHR23220">
    <property type="entry name" value="INTEGRIN ALPHA"/>
    <property type="match status" value="1"/>
</dbReference>
<dbReference type="PANTHER" id="PTHR23220:SF133">
    <property type="entry name" value="INTEGRIN ALPHA-PS2"/>
    <property type="match status" value="1"/>
</dbReference>
<evidence type="ECO:0000256" key="3">
    <source>
        <dbReference type="ARBA" id="ARBA00023136"/>
    </source>
</evidence>
<accession>A0A8C4R7T0</accession>
<dbReference type="Pfam" id="PF08441">
    <property type="entry name" value="Integrin_A_Ig_1"/>
    <property type="match status" value="1"/>
</dbReference>
<evidence type="ECO:0000313" key="8">
    <source>
        <dbReference type="Proteomes" id="UP000694388"/>
    </source>
</evidence>
<evidence type="ECO:0000256" key="1">
    <source>
        <dbReference type="ARBA" id="ARBA00004479"/>
    </source>
</evidence>
<protein>
    <submittedName>
        <fullName evidence="7">Integrin, alpha 8</fullName>
    </submittedName>
</protein>
<dbReference type="InterPro" id="IPR032695">
    <property type="entry name" value="Integrin_dom_sf"/>
</dbReference>
<dbReference type="GO" id="GO:0009897">
    <property type="term" value="C:external side of plasma membrane"/>
    <property type="evidence" value="ECO:0007669"/>
    <property type="project" value="TreeGrafter"/>
</dbReference>
<keyword evidence="3" id="KW-0472">Membrane</keyword>
<dbReference type="GO" id="GO:0007160">
    <property type="term" value="P:cell-matrix adhesion"/>
    <property type="evidence" value="ECO:0007669"/>
    <property type="project" value="TreeGrafter"/>
</dbReference>
<proteinExistence type="predicted"/>
<organism evidence="7 8">
    <name type="scientific">Eptatretus burgeri</name>
    <name type="common">Inshore hagfish</name>
    <dbReference type="NCBI Taxonomy" id="7764"/>
    <lineage>
        <taxon>Eukaryota</taxon>
        <taxon>Metazoa</taxon>
        <taxon>Chordata</taxon>
        <taxon>Craniata</taxon>
        <taxon>Vertebrata</taxon>
        <taxon>Cyclostomata</taxon>
        <taxon>Myxini</taxon>
        <taxon>Myxiniformes</taxon>
        <taxon>Myxinidae</taxon>
        <taxon>Eptatretinae</taxon>
        <taxon>Eptatretus</taxon>
    </lineage>
</organism>
<keyword evidence="4" id="KW-0325">Glycoprotein</keyword>
<dbReference type="Gene3D" id="2.60.40.1460">
    <property type="entry name" value="Integrin domains. Chain A, domain 2"/>
    <property type="match status" value="1"/>
</dbReference>
<evidence type="ECO:0000313" key="7">
    <source>
        <dbReference type="Ensembl" id="ENSEBUP00000026185.1"/>
    </source>
</evidence>
<name>A0A8C4R7T0_EPTBU</name>
<reference evidence="7" key="2">
    <citation type="submission" date="2025-09" db="UniProtKB">
        <authorList>
            <consortium name="Ensembl"/>
        </authorList>
    </citation>
    <scope>IDENTIFICATION</scope>
</reference>
<dbReference type="GO" id="GO:0098609">
    <property type="term" value="P:cell-cell adhesion"/>
    <property type="evidence" value="ECO:0007669"/>
    <property type="project" value="TreeGrafter"/>
</dbReference>
<evidence type="ECO:0000256" key="2">
    <source>
        <dbReference type="ARBA" id="ARBA00023037"/>
    </source>
</evidence>
<keyword evidence="8" id="KW-1185">Reference proteome</keyword>
<sequence>PLSCSFDIEFSISAAGAAPEKLQVAISLYVDQLKRKGALKRVRLLTSNEHTSHDTISLSRGSSSVKQKLRAFLEEEFGDKLTPIVVGLNLTLVEQQSSNKHDLQPVRSRHFPDRVSTQAHILLDCGKDNICIPDLHLSVSKDQKNLYVGAENELRLLLKAFNKGEGAYEAEIQVSLPPEADYVGFTRIKRQSTCAYKSLNATRTVVCGLGNPMQSGAEHHVELRFSVPKLLGDQDTVSFHIVINSSNSKNSVSNPVDVTFSVFVSAEVELHGVSRPDQVVLLPASFKPMETPIHEEDLGTTVVHVYEVKTMAAIRFSHRVSASHLTFEL</sequence>
<evidence type="ECO:0000259" key="6">
    <source>
        <dbReference type="Pfam" id="PF20805"/>
    </source>
</evidence>
<comment type="subcellular location">
    <subcellularLocation>
        <location evidence="1">Membrane</location>
        <topology evidence="1">Single-pass type I membrane protein</topology>
    </subcellularLocation>
</comment>
<dbReference type="InterPro" id="IPR048285">
    <property type="entry name" value="Integrin_alpha_Ig-like_2"/>
</dbReference>